<dbReference type="InterPro" id="IPR011050">
    <property type="entry name" value="Pectin_lyase_fold/virulence"/>
</dbReference>
<dbReference type="RefSeq" id="WP_186981838.1">
    <property type="nucleotide sequence ID" value="NZ_JACOQH010000003.1"/>
</dbReference>
<proteinExistence type="predicted"/>
<evidence type="ECO:0000313" key="2">
    <source>
        <dbReference type="EMBL" id="MBC5753387.1"/>
    </source>
</evidence>
<sequence>MVVDGGSYTSNGTGSPAVYSTADIAVNNADLTANGSEAVCIEGLNSLHLFDTDLTGNMSDDEQNDCTWNVILYQSMSGDSEVGNSTFEMDGGTLTAKNGGMFYTTNTESTFVLSNVDINYADDNAFFLRCTGNNNKRGWGQTGANGADCLFGANDQEMQGDIIWDSISQLDLYMTGSTLTGAVVDDETYAGNGGDGYCNLYIDKDSTWIVTGDSTVSSLSCEGTIQDADGNTVTVKGTDSTIYIEGTSAYTITADSYSDTADMSGAPAESSWSDYEVTRPDNL</sequence>
<dbReference type="SUPFAM" id="SSF51126">
    <property type="entry name" value="Pectin lyase-like"/>
    <property type="match status" value="1"/>
</dbReference>
<protein>
    <submittedName>
        <fullName evidence="2">Uncharacterized protein</fullName>
    </submittedName>
</protein>
<name>A0ABR7I8Y3_9FIRM</name>
<dbReference type="EMBL" id="JACOQH010000003">
    <property type="protein sequence ID" value="MBC5753387.1"/>
    <property type="molecule type" value="Genomic_DNA"/>
</dbReference>
<comment type="caution">
    <text evidence="2">The sequence shown here is derived from an EMBL/GenBank/DDBJ whole genome shotgun (WGS) entry which is preliminary data.</text>
</comment>
<dbReference type="Proteomes" id="UP000621540">
    <property type="component" value="Unassembled WGS sequence"/>
</dbReference>
<organism evidence="2 3">
    <name type="scientific">Roseburia yibonii</name>
    <dbReference type="NCBI Taxonomy" id="2763063"/>
    <lineage>
        <taxon>Bacteria</taxon>
        <taxon>Bacillati</taxon>
        <taxon>Bacillota</taxon>
        <taxon>Clostridia</taxon>
        <taxon>Lachnospirales</taxon>
        <taxon>Lachnospiraceae</taxon>
        <taxon>Roseburia</taxon>
    </lineage>
</organism>
<keyword evidence="3" id="KW-1185">Reference proteome</keyword>
<evidence type="ECO:0000313" key="3">
    <source>
        <dbReference type="Proteomes" id="UP000621540"/>
    </source>
</evidence>
<dbReference type="InterPro" id="IPR012332">
    <property type="entry name" value="Autotransporter_pectin_lyase_C"/>
</dbReference>
<evidence type="ECO:0000256" key="1">
    <source>
        <dbReference type="SAM" id="MobiDB-lite"/>
    </source>
</evidence>
<gene>
    <name evidence="2" type="ORF">H8Z76_04965</name>
</gene>
<reference evidence="2 3" key="1">
    <citation type="submission" date="2020-08" db="EMBL/GenBank/DDBJ databases">
        <title>Genome public.</title>
        <authorList>
            <person name="Liu C."/>
            <person name="Sun Q."/>
        </authorList>
    </citation>
    <scope>NUCLEOTIDE SEQUENCE [LARGE SCALE GENOMIC DNA]</scope>
    <source>
        <strain evidence="2 3">BX0805</strain>
    </source>
</reference>
<dbReference type="Gene3D" id="2.160.20.20">
    <property type="match status" value="1"/>
</dbReference>
<accession>A0ABR7I8Y3</accession>
<feature type="region of interest" description="Disordered" evidence="1">
    <location>
        <begin position="263"/>
        <end position="283"/>
    </location>
</feature>